<sequence length="127" mass="13852">MNSIPADGFYIYPAPMTGAEIVTHWKDGRMVSLTHSGEAQHVTSLAAAHVAHELTYLEGVIFTPSVTISKTEAHDLHKALAHAGVQDHYAFASFICGVPVTSLTELCRQETRDVLAYAQQQRHTHAA</sequence>
<dbReference type="EMBL" id="BMPP01000007">
    <property type="protein sequence ID" value="GGK25801.1"/>
    <property type="molecule type" value="Genomic_DNA"/>
</dbReference>
<protein>
    <submittedName>
        <fullName evidence="1">Uncharacterized protein</fullName>
    </submittedName>
</protein>
<accession>A0ABQ2EU46</accession>
<dbReference type="RefSeq" id="WP_189007438.1">
    <property type="nucleotide sequence ID" value="NZ_BMPP01000007.1"/>
</dbReference>
<comment type="caution">
    <text evidence="1">The sequence shown here is derived from an EMBL/GenBank/DDBJ whole genome shotgun (WGS) entry which is preliminary data.</text>
</comment>
<dbReference type="Proteomes" id="UP000647587">
    <property type="component" value="Unassembled WGS sequence"/>
</dbReference>
<evidence type="ECO:0000313" key="1">
    <source>
        <dbReference type="EMBL" id="GGK25801.1"/>
    </source>
</evidence>
<organism evidence="1 2">
    <name type="scientific">Deinococcus malanensis</name>
    <dbReference type="NCBI Taxonomy" id="1706855"/>
    <lineage>
        <taxon>Bacteria</taxon>
        <taxon>Thermotogati</taxon>
        <taxon>Deinococcota</taxon>
        <taxon>Deinococci</taxon>
        <taxon>Deinococcales</taxon>
        <taxon>Deinococcaceae</taxon>
        <taxon>Deinococcus</taxon>
    </lineage>
</organism>
<reference evidence="2" key="1">
    <citation type="journal article" date="2019" name="Int. J. Syst. Evol. Microbiol.">
        <title>The Global Catalogue of Microorganisms (GCM) 10K type strain sequencing project: providing services to taxonomists for standard genome sequencing and annotation.</title>
        <authorList>
            <consortium name="The Broad Institute Genomics Platform"/>
            <consortium name="The Broad Institute Genome Sequencing Center for Infectious Disease"/>
            <person name="Wu L."/>
            <person name="Ma J."/>
        </authorList>
    </citation>
    <scope>NUCLEOTIDE SEQUENCE [LARGE SCALE GENOMIC DNA]</scope>
    <source>
        <strain evidence="2">JCM 30331</strain>
    </source>
</reference>
<name>A0ABQ2EU46_9DEIO</name>
<proteinExistence type="predicted"/>
<gene>
    <name evidence="1" type="ORF">GCM10008955_19420</name>
</gene>
<evidence type="ECO:0000313" key="2">
    <source>
        <dbReference type="Proteomes" id="UP000647587"/>
    </source>
</evidence>
<keyword evidence="2" id="KW-1185">Reference proteome</keyword>